<feature type="binding site" evidence="10">
    <location>
        <position position="177"/>
    </location>
    <ligand>
        <name>UDP-N-acetyl-alpha-D-glucosamine</name>
        <dbReference type="ChEBI" id="CHEBI:57705"/>
    </ligand>
</feature>
<dbReference type="GO" id="GO:0009252">
    <property type="term" value="P:peptidoglycan biosynthetic process"/>
    <property type="evidence" value="ECO:0007669"/>
    <property type="project" value="UniProtKB-UniRule"/>
</dbReference>
<dbReference type="GO" id="GO:0051991">
    <property type="term" value="F:UDP-N-acetyl-D-glucosamine:N-acetylmuramoyl-L-alanyl-D-glutamyl-meso-2,6-diaminopimelyl-D-alanyl-D-alanine-diphosphoundecaprenol 4-beta-N-acetylglucosaminlytransferase activity"/>
    <property type="evidence" value="ECO:0007669"/>
    <property type="project" value="RHEA"/>
</dbReference>
<dbReference type="Pfam" id="PF04101">
    <property type="entry name" value="Glyco_tran_28_C"/>
    <property type="match status" value="1"/>
</dbReference>
<feature type="binding site" evidence="10">
    <location>
        <position position="205"/>
    </location>
    <ligand>
        <name>UDP-N-acetyl-alpha-D-glucosamine</name>
        <dbReference type="ChEBI" id="CHEBI:57705"/>
    </ligand>
</feature>
<feature type="binding site" evidence="10">
    <location>
        <position position="297"/>
    </location>
    <ligand>
        <name>UDP-N-acetyl-alpha-D-glucosamine</name>
        <dbReference type="ChEBI" id="CHEBI:57705"/>
    </ligand>
</feature>
<gene>
    <name evidence="10 13" type="primary">murG</name>
    <name evidence="13" type="ORF">RxyAA322_08050</name>
</gene>
<dbReference type="InterPro" id="IPR004276">
    <property type="entry name" value="GlycoTrans_28_N"/>
</dbReference>
<evidence type="ECO:0000256" key="3">
    <source>
        <dbReference type="ARBA" id="ARBA00022676"/>
    </source>
</evidence>
<dbReference type="GO" id="GO:0051301">
    <property type="term" value="P:cell division"/>
    <property type="evidence" value="ECO:0007669"/>
    <property type="project" value="UniProtKB-KW"/>
</dbReference>
<keyword evidence="14" id="KW-1185">Reference proteome</keyword>
<dbReference type="EMBL" id="AP019791">
    <property type="protein sequence ID" value="BBL78951.1"/>
    <property type="molecule type" value="Genomic_DNA"/>
</dbReference>
<dbReference type="HAMAP" id="MF_00033">
    <property type="entry name" value="MurG"/>
    <property type="match status" value="1"/>
</dbReference>
<feature type="domain" description="Glycosyltransferase family 28 N-terminal" evidence="11">
    <location>
        <begin position="17"/>
        <end position="153"/>
    </location>
</feature>
<dbReference type="GO" id="GO:0071555">
    <property type="term" value="P:cell wall organization"/>
    <property type="evidence" value="ECO:0007669"/>
    <property type="project" value="UniProtKB-KW"/>
</dbReference>
<keyword evidence="6 10" id="KW-0573">Peptidoglycan synthesis</keyword>
<dbReference type="InterPro" id="IPR007235">
    <property type="entry name" value="Glyco_trans_28_C"/>
</dbReference>
<evidence type="ECO:0000313" key="13">
    <source>
        <dbReference type="EMBL" id="BBL78951.1"/>
    </source>
</evidence>
<evidence type="ECO:0000256" key="6">
    <source>
        <dbReference type="ARBA" id="ARBA00022984"/>
    </source>
</evidence>
<dbReference type="SUPFAM" id="SSF53756">
    <property type="entry name" value="UDP-Glycosyltransferase/glycogen phosphorylase"/>
    <property type="match status" value="1"/>
</dbReference>
<dbReference type="EC" id="2.4.1.227" evidence="10"/>
<keyword evidence="3 10" id="KW-0328">Glycosyltransferase</keyword>
<dbReference type="Pfam" id="PF03033">
    <property type="entry name" value="Glyco_transf_28"/>
    <property type="match status" value="1"/>
</dbReference>
<feature type="domain" description="Glycosyl transferase family 28 C-terminal" evidence="12">
    <location>
        <begin position="198"/>
        <end position="338"/>
    </location>
</feature>
<keyword evidence="9 10" id="KW-0961">Cell wall biogenesis/degradation</keyword>
<name>A0A510HG69_9ACTN</name>
<comment type="pathway">
    <text evidence="10">Cell wall biogenesis; peptidoglycan biosynthesis.</text>
</comment>
<dbReference type="AlphaFoldDB" id="A0A510HG69"/>
<reference evidence="13" key="1">
    <citation type="journal article" date="2019" name="Microbiol. Resour. Announc.">
        <title>Complete Genome Sequence of Rubrobacter xylanophilus Strain AA3-22, Isolated from Arima Onsen in Japan.</title>
        <authorList>
            <person name="Tomariguchi N."/>
            <person name="Miyazaki K."/>
        </authorList>
    </citation>
    <scope>NUCLEOTIDE SEQUENCE [LARGE SCALE GENOMIC DNA]</scope>
    <source>
        <strain evidence="13">AA3-22</strain>
    </source>
</reference>
<evidence type="ECO:0000256" key="2">
    <source>
        <dbReference type="ARBA" id="ARBA00022618"/>
    </source>
</evidence>
<dbReference type="UniPathway" id="UPA00219"/>
<accession>A0A510HG69</accession>
<evidence type="ECO:0000256" key="7">
    <source>
        <dbReference type="ARBA" id="ARBA00023136"/>
    </source>
</evidence>
<dbReference type="GO" id="GO:0005975">
    <property type="term" value="P:carbohydrate metabolic process"/>
    <property type="evidence" value="ECO:0007669"/>
    <property type="project" value="InterPro"/>
</dbReference>
<evidence type="ECO:0000256" key="9">
    <source>
        <dbReference type="ARBA" id="ARBA00023316"/>
    </source>
</evidence>
<keyword evidence="1 10" id="KW-1003">Cell membrane</keyword>
<evidence type="ECO:0000259" key="11">
    <source>
        <dbReference type="Pfam" id="PF03033"/>
    </source>
</evidence>
<dbReference type="NCBIfam" id="TIGR01133">
    <property type="entry name" value="murG"/>
    <property type="match status" value="1"/>
</dbReference>
<evidence type="ECO:0000256" key="4">
    <source>
        <dbReference type="ARBA" id="ARBA00022679"/>
    </source>
</evidence>
<proteinExistence type="inferred from homology"/>
<dbReference type="Proteomes" id="UP000318065">
    <property type="component" value="Chromosome"/>
</dbReference>
<sequence>MSVPERSSEASDLRMRVVIAGGGTGGHVIPALCVAEALRERGAEVVFFGSESGLERALVPEAGFELHALPLAGLAGGPVRRARALVLFARAVVRCRSLLGRLRPGAVLGVGGYASAPAVAAARSLGISTFIHEQNSVPGKVNRAAGRLVREVLVAFPDAARRFGRSVRAVHVGMPTRRQLFQATREEALRRLGLEPPVVLVFGGSGGALNINLAAAEAFGESTPYSVVQIAGRRDFPRLSTRNPRHRILEYAGNIWDYLAAADVVVIRGGAGSLFDVAAVGRAAIVVPYPHHRDDQQLLNARYFVERGAAELLPDREVDAKTLRARVEELLGDDEGRRALASSMRSLATPRAAEEVAGRMLAAGREGTG</sequence>
<comment type="subcellular location">
    <subcellularLocation>
        <location evidence="10">Cell membrane</location>
        <topology evidence="10">Peripheral membrane protein</topology>
        <orientation evidence="10">Cytoplasmic side</orientation>
    </subcellularLocation>
</comment>
<keyword evidence="7 10" id="KW-0472">Membrane</keyword>
<comment type="similarity">
    <text evidence="10">Belongs to the glycosyltransferase 28 family. MurG subfamily.</text>
</comment>
<dbReference type="GO" id="GO:0005886">
    <property type="term" value="C:plasma membrane"/>
    <property type="evidence" value="ECO:0007669"/>
    <property type="project" value="UniProtKB-SubCell"/>
</dbReference>
<evidence type="ECO:0000256" key="10">
    <source>
        <dbReference type="HAMAP-Rule" id="MF_00033"/>
    </source>
</evidence>
<evidence type="ECO:0000259" key="12">
    <source>
        <dbReference type="Pfam" id="PF04101"/>
    </source>
</evidence>
<comment type="caution">
    <text evidence="10">Lacks conserved residue(s) required for the propagation of feature annotation.</text>
</comment>
<protein>
    <recommendedName>
        <fullName evidence="10">UDP-N-acetylglucosamine--N-acetylmuramyl-(pentapeptide) pyrophosphoryl-undecaprenol N-acetylglucosamine transferase</fullName>
        <ecNumber evidence="10">2.4.1.227</ecNumber>
    </recommendedName>
    <alternativeName>
        <fullName evidence="10">Undecaprenyl-PP-MurNAc-pentapeptide-UDPGlcNAc GlcNAc transferase</fullName>
    </alternativeName>
</protein>
<dbReference type="PANTHER" id="PTHR21015">
    <property type="entry name" value="UDP-N-ACETYLGLUCOSAMINE--N-ACETYLMURAMYL-(PENTAPEPTIDE) PYROPHOSPHORYL-UNDECAPRENOL N-ACETYLGLUCOSAMINE TRANSFERASE 1"/>
    <property type="match status" value="1"/>
</dbReference>
<evidence type="ECO:0000256" key="1">
    <source>
        <dbReference type="ARBA" id="ARBA00022475"/>
    </source>
</evidence>
<comment type="catalytic activity">
    <reaction evidence="10">
        <text>di-trans,octa-cis-undecaprenyl diphospho-N-acetyl-alpha-D-muramoyl-L-alanyl-D-glutamyl-meso-2,6-diaminopimeloyl-D-alanyl-D-alanine + UDP-N-acetyl-alpha-D-glucosamine = di-trans,octa-cis-undecaprenyl diphospho-[N-acetyl-alpha-D-glucosaminyl-(1-&gt;4)]-N-acetyl-alpha-D-muramoyl-L-alanyl-D-glutamyl-meso-2,6-diaminopimeloyl-D-alanyl-D-alanine + UDP + H(+)</text>
        <dbReference type="Rhea" id="RHEA:31227"/>
        <dbReference type="ChEBI" id="CHEBI:15378"/>
        <dbReference type="ChEBI" id="CHEBI:57705"/>
        <dbReference type="ChEBI" id="CHEBI:58223"/>
        <dbReference type="ChEBI" id="CHEBI:61387"/>
        <dbReference type="ChEBI" id="CHEBI:61388"/>
        <dbReference type="EC" id="2.4.1.227"/>
    </reaction>
</comment>
<keyword evidence="4 10" id="KW-0808">Transferase</keyword>
<feature type="binding site" evidence="10">
    <location>
        <begin position="24"/>
        <end position="26"/>
    </location>
    <ligand>
        <name>UDP-N-acetyl-alpha-D-glucosamine</name>
        <dbReference type="ChEBI" id="CHEBI:57705"/>
    </ligand>
</feature>
<evidence type="ECO:0000313" key="14">
    <source>
        <dbReference type="Proteomes" id="UP000318065"/>
    </source>
</evidence>
<dbReference type="GO" id="GO:0008360">
    <property type="term" value="P:regulation of cell shape"/>
    <property type="evidence" value="ECO:0007669"/>
    <property type="project" value="UniProtKB-KW"/>
</dbReference>
<keyword evidence="8 10" id="KW-0131">Cell cycle</keyword>
<feature type="binding site" evidence="10">
    <location>
        <position position="135"/>
    </location>
    <ligand>
        <name>UDP-N-acetyl-alpha-D-glucosamine</name>
        <dbReference type="ChEBI" id="CHEBI:57705"/>
    </ligand>
</feature>
<comment type="function">
    <text evidence="10">Cell wall formation. Catalyzes the transfer of a GlcNAc subunit on undecaprenyl-pyrophosphoryl-MurNAc-pentapeptide (lipid intermediate I) to form undecaprenyl-pyrophosphoryl-MurNAc-(pentapeptide)GlcNAc (lipid intermediate II).</text>
</comment>
<keyword evidence="2 10" id="KW-0132">Cell division</keyword>
<keyword evidence="5 10" id="KW-0133">Cell shape</keyword>
<dbReference type="PANTHER" id="PTHR21015:SF22">
    <property type="entry name" value="GLYCOSYLTRANSFERASE"/>
    <property type="match status" value="1"/>
</dbReference>
<dbReference type="InterPro" id="IPR006009">
    <property type="entry name" value="GlcNAc_MurG"/>
</dbReference>
<evidence type="ECO:0000256" key="5">
    <source>
        <dbReference type="ARBA" id="ARBA00022960"/>
    </source>
</evidence>
<dbReference type="CDD" id="cd03785">
    <property type="entry name" value="GT28_MurG"/>
    <property type="match status" value="1"/>
</dbReference>
<dbReference type="GO" id="GO:0050511">
    <property type="term" value="F:undecaprenyldiphospho-muramoylpentapeptide beta-N-acetylglucosaminyltransferase activity"/>
    <property type="evidence" value="ECO:0007669"/>
    <property type="project" value="UniProtKB-UniRule"/>
</dbReference>
<organism evidence="13 14">
    <name type="scientific">Rubrobacter xylanophilus</name>
    <dbReference type="NCBI Taxonomy" id="49319"/>
    <lineage>
        <taxon>Bacteria</taxon>
        <taxon>Bacillati</taxon>
        <taxon>Actinomycetota</taxon>
        <taxon>Rubrobacteria</taxon>
        <taxon>Rubrobacterales</taxon>
        <taxon>Rubrobacteraceae</taxon>
        <taxon>Rubrobacter</taxon>
    </lineage>
</organism>
<dbReference type="Gene3D" id="3.40.50.2000">
    <property type="entry name" value="Glycogen Phosphorylase B"/>
    <property type="match status" value="2"/>
</dbReference>
<evidence type="ECO:0000256" key="8">
    <source>
        <dbReference type="ARBA" id="ARBA00023306"/>
    </source>
</evidence>